<dbReference type="InterPro" id="IPR021858">
    <property type="entry name" value="Fun_TF"/>
</dbReference>
<gene>
    <name evidence="2" type="ORF">LECACI_7A006936</name>
</gene>
<sequence>MPQPRASREPLSSSKPRSPPVSPNDECEDPLSRPSTAVAFVPFQLGPASGVGNDTRRAVRVQAAKASAAARKRTIARRLAERQSSSQDEIRPSSATAGAADRGGKLSTTSSDARPVDIGASPSPDRSLRFASSGRSDPSRSYPTKRWHPQIPSLVDYFLRYFAPEISFDASGREAFRSHLWPMALENTSLFHGILLTVASHASLSGALNVPMYLLAQLKHSTLESINEAVTSPETRGSIEDSVVGAIALLGGWELAYGDPNTYDTHIRGLETIINLRGGIFGSQSTQTCTRPLSPTIVNIVLQAGNVMALLSGKRPHFEEPHSPTPESWLEMGQSPGFAALRAQHLVLPSLLQTVDRLNAVELQDRNALSSLQAIKQSLTHSEASTSTKVTYSPHLTFLEDQMQRQTASHIQLAGLSLCEYMLLAAGSTTTTHEGPEYLHHEISQLRSEILLNTVYEEVALWSLFALCTVTGNCGPQHMRSLKRMQIEQELEDWTSCKALLEKYVYPARILDSRASALWKAVCASTIIARKGGNYGNRDGGGEPTIFRKGMAHPTTYLSRMIDAEES</sequence>
<dbReference type="AlphaFoldDB" id="A0AAI9ECZ9"/>
<proteinExistence type="predicted"/>
<reference evidence="2" key="1">
    <citation type="submission" date="2023-11" db="EMBL/GenBank/DDBJ databases">
        <authorList>
            <person name="Alioto T."/>
            <person name="Alioto T."/>
            <person name="Gomez Garrido J."/>
        </authorList>
    </citation>
    <scope>NUCLEOTIDE SEQUENCE</scope>
</reference>
<feature type="region of interest" description="Disordered" evidence="1">
    <location>
        <begin position="65"/>
        <end position="145"/>
    </location>
</feature>
<feature type="region of interest" description="Disordered" evidence="1">
    <location>
        <begin position="1"/>
        <end position="35"/>
    </location>
</feature>
<accession>A0AAI9ECZ9</accession>
<organism evidence="2 3">
    <name type="scientific">Lecanosticta acicola</name>
    <dbReference type="NCBI Taxonomy" id="111012"/>
    <lineage>
        <taxon>Eukaryota</taxon>
        <taxon>Fungi</taxon>
        <taxon>Dikarya</taxon>
        <taxon>Ascomycota</taxon>
        <taxon>Pezizomycotina</taxon>
        <taxon>Dothideomycetes</taxon>
        <taxon>Dothideomycetidae</taxon>
        <taxon>Mycosphaerellales</taxon>
        <taxon>Mycosphaerellaceae</taxon>
        <taxon>Lecanosticta</taxon>
    </lineage>
</organism>
<dbReference type="PANTHER" id="PTHR37540:SF5">
    <property type="entry name" value="TRANSCRIPTION FACTOR DOMAIN-CONTAINING PROTEIN"/>
    <property type="match status" value="1"/>
</dbReference>
<evidence type="ECO:0000313" key="3">
    <source>
        <dbReference type="Proteomes" id="UP001296104"/>
    </source>
</evidence>
<feature type="compositionally biased region" description="Polar residues" evidence="1">
    <location>
        <begin position="133"/>
        <end position="142"/>
    </location>
</feature>
<evidence type="ECO:0008006" key="4">
    <source>
        <dbReference type="Google" id="ProtNLM"/>
    </source>
</evidence>
<evidence type="ECO:0000256" key="1">
    <source>
        <dbReference type="SAM" id="MobiDB-lite"/>
    </source>
</evidence>
<keyword evidence="3" id="KW-1185">Reference proteome</keyword>
<comment type="caution">
    <text evidence="2">The sequence shown here is derived from an EMBL/GenBank/DDBJ whole genome shotgun (WGS) entry which is preliminary data.</text>
</comment>
<name>A0AAI9ECZ9_9PEZI</name>
<dbReference type="Pfam" id="PF11951">
    <property type="entry name" value="Fungal_trans_2"/>
    <property type="match status" value="1"/>
</dbReference>
<evidence type="ECO:0000313" key="2">
    <source>
        <dbReference type="EMBL" id="CAK4031778.1"/>
    </source>
</evidence>
<dbReference type="EMBL" id="CAVMBE010000053">
    <property type="protein sequence ID" value="CAK4031778.1"/>
    <property type="molecule type" value="Genomic_DNA"/>
</dbReference>
<dbReference type="PANTHER" id="PTHR37540">
    <property type="entry name" value="TRANSCRIPTION FACTOR (ACR-2), PUTATIVE-RELATED-RELATED"/>
    <property type="match status" value="1"/>
</dbReference>
<dbReference type="Proteomes" id="UP001296104">
    <property type="component" value="Unassembled WGS sequence"/>
</dbReference>
<protein>
    <recommendedName>
        <fullName evidence="4">Tachykinin family protein</fullName>
    </recommendedName>
</protein>